<proteinExistence type="predicted"/>
<name>A0ABQ1VD22_9BACT</name>
<gene>
    <name evidence="1" type="ORF">GCM10011339_45160</name>
</gene>
<dbReference type="RefSeq" id="WP_137404614.1">
    <property type="nucleotide sequence ID" value="NZ_BMIU01000041.1"/>
</dbReference>
<sequence>MGYAHYTDPFYLRFTSHKQKNLILGTSRAAQGLQPEIFKERLGLEIYNYSFTLSHSPYGKVYYESIVKKHNKEKNGVFILAVDPWSISSWCNDPNDLAKFRENELSLGITHNVNMYPNFEYLLKNLKGNYKDILLPRTRKVFLHHDGWLEIKDIPMDSLSVSNRINEKLYDYRNKYLLKTKYSKVRYEYLLKIINYLSDYGEVYLVRLPVHFKMMEIEEELMPNFNNTIKDAIKNSQGYLDLTEYNSRFKYTDGNHLHKSSGIEVSQLVANWIEENKGNR</sequence>
<accession>A0ABQ1VD22</accession>
<keyword evidence="2" id="KW-1185">Reference proteome</keyword>
<protein>
    <recommendedName>
        <fullName evidence="3">SGNH/GDSL hydrolase family protein</fullName>
    </recommendedName>
</protein>
<organism evidence="1 2">
    <name type="scientific">Echinicola rosea</name>
    <dbReference type="NCBI Taxonomy" id="1807691"/>
    <lineage>
        <taxon>Bacteria</taxon>
        <taxon>Pseudomonadati</taxon>
        <taxon>Bacteroidota</taxon>
        <taxon>Cytophagia</taxon>
        <taxon>Cytophagales</taxon>
        <taxon>Cyclobacteriaceae</taxon>
        <taxon>Echinicola</taxon>
    </lineage>
</organism>
<evidence type="ECO:0000313" key="1">
    <source>
        <dbReference type="EMBL" id="GGF51603.1"/>
    </source>
</evidence>
<evidence type="ECO:0000313" key="2">
    <source>
        <dbReference type="Proteomes" id="UP000647339"/>
    </source>
</evidence>
<comment type="caution">
    <text evidence="1">The sequence shown here is derived from an EMBL/GenBank/DDBJ whole genome shotgun (WGS) entry which is preliminary data.</text>
</comment>
<dbReference type="Proteomes" id="UP000647339">
    <property type="component" value="Unassembled WGS sequence"/>
</dbReference>
<reference evidence="2" key="1">
    <citation type="journal article" date="2019" name="Int. J. Syst. Evol. Microbiol.">
        <title>The Global Catalogue of Microorganisms (GCM) 10K type strain sequencing project: providing services to taxonomists for standard genome sequencing and annotation.</title>
        <authorList>
            <consortium name="The Broad Institute Genomics Platform"/>
            <consortium name="The Broad Institute Genome Sequencing Center for Infectious Disease"/>
            <person name="Wu L."/>
            <person name="Ma J."/>
        </authorList>
    </citation>
    <scope>NUCLEOTIDE SEQUENCE [LARGE SCALE GENOMIC DNA]</scope>
    <source>
        <strain evidence="2">CGMCC 1.15407</strain>
    </source>
</reference>
<evidence type="ECO:0008006" key="3">
    <source>
        <dbReference type="Google" id="ProtNLM"/>
    </source>
</evidence>
<dbReference type="EMBL" id="BMIU01000041">
    <property type="protein sequence ID" value="GGF51603.1"/>
    <property type="molecule type" value="Genomic_DNA"/>
</dbReference>